<reference evidence="2" key="2">
    <citation type="journal article" date="2023" name="Commun. Biol.">
        <title>Intrasexual cuticular hydrocarbon dimorphism in a wasp sheds light on hydrocarbon biosynthesis genes in Hymenoptera.</title>
        <authorList>
            <person name="Moris V.C."/>
            <person name="Podsiadlowski L."/>
            <person name="Martin S."/>
            <person name="Oeyen J.P."/>
            <person name="Donath A."/>
            <person name="Petersen M."/>
            <person name="Wilbrandt J."/>
            <person name="Misof B."/>
            <person name="Liedtke D."/>
            <person name="Thamm M."/>
            <person name="Scheiner R."/>
            <person name="Schmitt T."/>
            <person name="Niehuis O."/>
        </authorList>
    </citation>
    <scope>NUCLEOTIDE SEQUENCE</scope>
    <source>
        <strain evidence="2">GBR_01_08_01A</strain>
    </source>
</reference>
<keyword evidence="3" id="KW-1185">Reference proteome</keyword>
<evidence type="ECO:0000313" key="2">
    <source>
        <dbReference type="EMBL" id="KAK2582480.1"/>
    </source>
</evidence>
<name>A0AAD9RMH4_9HYME</name>
<protein>
    <submittedName>
        <fullName evidence="2">Uncharacterized protein</fullName>
    </submittedName>
</protein>
<accession>A0AAD9RMH4</accession>
<proteinExistence type="predicted"/>
<dbReference type="Proteomes" id="UP001258017">
    <property type="component" value="Unassembled WGS sequence"/>
</dbReference>
<dbReference type="EMBL" id="JAIFRP010000031">
    <property type="protein sequence ID" value="KAK2582480.1"/>
    <property type="molecule type" value="Genomic_DNA"/>
</dbReference>
<dbReference type="AlphaFoldDB" id="A0AAD9RMH4"/>
<sequence length="243" mass="27320">MSSVRAILGFVLVFIVFDSFVLFGQADGVFDKIKAGFRYANDYLETVKEVANLVAKSLNPKRKESQNRGDRAGDHTDRDFGTSNIVSAFFRLLGLDSQKVAAITVNSAIFLAQMISSLFELPAVKNDKFDQATDDVETPWDPLQFILKNKNEKMKKLIEEARNEALPDRLLDSLDGFDSGCIRLLLCKISIVIRAAQESLKNKKPNSNGIRSFTAWLPSREDFEGNSDECEDKYTDCRLFPES</sequence>
<keyword evidence="1" id="KW-0732">Signal</keyword>
<reference evidence="2" key="1">
    <citation type="submission" date="2021-08" db="EMBL/GenBank/DDBJ databases">
        <authorList>
            <person name="Misof B."/>
            <person name="Oliver O."/>
            <person name="Podsiadlowski L."/>
            <person name="Donath A."/>
            <person name="Peters R."/>
            <person name="Mayer C."/>
            <person name="Rust J."/>
            <person name="Gunkel S."/>
            <person name="Lesny P."/>
            <person name="Martin S."/>
            <person name="Oeyen J.P."/>
            <person name="Petersen M."/>
            <person name="Panagiotis P."/>
            <person name="Wilbrandt J."/>
            <person name="Tanja T."/>
        </authorList>
    </citation>
    <scope>NUCLEOTIDE SEQUENCE</scope>
    <source>
        <strain evidence="2">GBR_01_08_01A</strain>
        <tissue evidence="2">Thorax + abdomen</tissue>
    </source>
</reference>
<organism evidence="2 3">
    <name type="scientific">Odynerus spinipes</name>
    <dbReference type="NCBI Taxonomy" id="1348599"/>
    <lineage>
        <taxon>Eukaryota</taxon>
        <taxon>Metazoa</taxon>
        <taxon>Ecdysozoa</taxon>
        <taxon>Arthropoda</taxon>
        <taxon>Hexapoda</taxon>
        <taxon>Insecta</taxon>
        <taxon>Pterygota</taxon>
        <taxon>Neoptera</taxon>
        <taxon>Endopterygota</taxon>
        <taxon>Hymenoptera</taxon>
        <taxon>Apocrita</taxon>
        <taxon>Aculeata</taxon>
        <taxon>Vespoidea</taxon>
        <taxon>Vespidae</taxon>
        <taxon>Eumeninae</taxon>
        <taxon>Odynerus</taxon>
    </lineage>
</organism>
<evidence type="ECO:0000313" key="3">
    <source>
        <dbReference type="Proteomes" id="UP001258017"/>
    </source>
</evidence>
<feature type="signal peptide" evidence="1">
    <location>
        <begin position="1"/>
        <end position="26"/>
    </location>
</feature>
<feature type="chain" id="PRO_5041990978" evidence="1">
    <location>
        <begin position="27"/>
        <end position="243"/>
    </location>
</feature>
<comment type="caution">
    <text evidence="2">The sequence shown here is derived from an EMBL/GenBank/DDBJ whole genome shotgun (WGS) entry which is preliminary data.</text>
</comment>
<evidence type="ECO:0000256" key="1">
    <source>
        <dbReference type="SAM" id="SignalP"/>
    </source>
</evidence>
<gene>
    <name evidence="2" type="ORF">KPH14_004784</name>
</gene>